<dbReference type="EMBL" id="GGFL01015578">
    <property type="protein sequence ID" value="MBW79756.1"/>
    <property type="molecule type" value="Transcribed_RNA"/>
</dbReference>
<dbReference type="PANTHER" id="PTHR20997:SF2">
    <property type="entry name" value="EG:BACR42I17.2 PROTEIN-RELATED"/>
    <property type="match status" value="1"/>
</dbReference>
<dbReference type="VEuPathDB" id="VectorBase:ADAC010535"/>
<feature type="chain" id="PRO_5014986365" evidence="1">
    <location>
        <begin position="22"/>
        <end position="246"/>
    </location>
</feature>
<dbReference type="AlphaFoldDB" id="A0A2M4DQC3"/>
<accession>A0A2M4DQC3</accession>
<name>A0A2M4DQC3_ANODA</name>
<feature type="signal peptide" evidence="1">
    <location>
        <begin position="1"/>
        <end position="21"/>
    </location>
</feature>
<evidence type="ECO:0000313" key="2">
    <source>
        <dbReference type="EMBL" id="MBW79756.1"/>
    </source>
</evidence>
<dbReference type="VEuPathDB" id="VectorBase:ADAR2_005028"/>
<protein>
    <submittedName>
        <fullName evidence="2">Putative secreted protein</fullName>
    </submittedName>
</protein>
<proteinExistence type="predicted"/>
<evidence type="ECO:0000256" key="1">
    <source>
        <dbReference type="SAM" id="SignalP"/>
    </source>
</evidence>
<sequence>MSKLSVTLLFVGLSLLVVCNGSPLSRESSESNESNESLEDIRAQCIENTGSDADFPKFMASVEQAMLCLAGFDSKNFINDIRHLSNATRGTFFPNYCPKIRSLVSCIDGSLLGMQPCLDEDVFKIAEALIESIPDAVDLVCKNDGEIFLKLEDEERQECIMENTVQLSECVETLSITFDNAIELFELTQGQCRELVIFRECLKEQLDPCDLSDIVSIYDIPLNAILSLTPCANYTQPPLFYFFDNN</sequence>
<organism evidence="2">
    <name type="scientific">Anopheles darlingi</name>
    <name type="common">Mosquito</name>
    <dbReference type="NCBI Taxonomy" id="43151"/>
    <lineage>
        <taxon>Eukaryota</taxon>
        <taxon>Metazoa</taxon>
        <taxon>Ecdysozoa</taxon>
        <taxon>Arthropoda</taxon>
        <taxon>Hexapoda</taxon>
        <taxon>Insecta</taxon>
        <taxon>Pterygota</taxon>
        <taxon>Neoptera</taxon>
        <taxon>Endopterygota</taxon>
        <taxon>Diptera</taxon>
        <taxon>Nematocera</taxon>
        <taxon>Culicoidea</taxon>
        <taxon>Culicidae</taxon>
        <taxon>Anophelinae</taxon>
        <taxon>Anopheles</taxon>
    </lineage>
</organism>
<dbReference type="PANTHER" id="PTHR20997">
    <property type="entry name" value="EG:BACR42I17.2 PROTEIN-RELATED"/>
    <property type="match status" value="1"/>
</dbReference>
<dbReference type="InterPro" id="IPR009832">
    <property type="entry name" value="DUF1397"/>
</dbReference>
<dbReference type="Pfam" id="PF07165">
    <property type="entry name" value="DUF1397"/>
    <property type="match status" value="1"/>
</dbReference>
<keyword evidence="1" id="KW-0732">Signal</keyword>
<reference evidence="2" key="1">
    <citation type="submission" date="2018-01" db="EMBL/GenBank/DDBJ databases">
        <title>An insight into the sialome of Amazonian anophelines.</title>
        <authorList>
            <person name="Ribeiro J.M."/>
            <person name="Scarpassa V."/>
            <person name="Calvo E."/>
        </authorList>
    </citation>
    <scope>NUCLEOTIDE SEQUENCE</scope>
</reference>